<reference evidence="2" key="2">
    <citation type="submission" date="2021-04" db="EMBL/GenBank/DDBJ databases">
        <title>Complete Genome and methylome analysis of Thiothrix fructosivorans ATCC 49748.</title>
        <authorList>
            <person name="Fomenkov A."/>
            <person name="Sun L."/>
            <person name="Vincze T."/>
            <person name="Grabovich M.Y."/>
            <person name="Roberts R.J."/>
        </authorList>
    </citation>
    <scope>NUCLEOTIDE SEQUENCE</scope>
    <source>
        <strain evidence="2">ATCC 49748</strain>
    </source>
</reference>
<keyword evidence="3" id="KW-1185">Reference proteome</keyword>
<dbReference type="Pfam" id="PF10117">
    <property type="entry name" value="McrBC"/>
    <property type="match status" value="1"/>
</dbReference>
<evidence type="ECO:0000313" key="1">
    <source>
        <dbReference type="EMBL" id="MBO0613398.1"/>
    </source>
</evidence>
<dbReference type="EMBL" id="JAFMPM010000006">
    <property type="protein sequence ID" value="MBO0613398.1"/>
    <property type="molecule type" value="Genomic_DNA"/>
</dbReference>
<proteinExistence type="predicted"/>
<dbReference type="InterPro" id="IPR019292">
    <property type="entry name" value="McrC"/>
</dbReference>
<dbReference type="RefSeq" id="WP_207251096.1">
    <property type="nucleotide sequence ID" value="NZ_JAFMPM010000006.1"/>
</dbReference>
<dbReference type="PANTHER" id="PTHR38733">
    <property type="entry name" value="PROTEIN MCRC"/>
    <property type="match status" value="1"/>
</dbReference>
<dbReference type="EMBL" id="CP072748">
    <property type="protein sequence ID" value="QTX11169.1"/>
    <property type="molecule type" value="Genomic_DNA"/>
</dbReference>
<dbReference type="AlphaFoldDB" id="A0A8B0SJY7"/>
<protein>
    <submittedName>
        <fullName evidence="2">McrC family protein</fullName>
    </submittedName>
</protein>
<reference evidence="1 3" key="1">
    <citation type="submission" date="2021-03" db="EMBL/GenBank/DDBJ databases">
        <title>Draft genome and methylome analysis of Thiotrix fructosivoruns ATCC 49748.</title>
        <authorList>
            <person name="Fomenkov A."/>
            <person name="Grabovich M.Y."/>
            <person name="Roberts R.J."/>
        </authorList>
    </citation>
    <scope>NUCLEOTIDE SEQUENCE [LARGE SCALE GENOMIC DNA]</scope>
    <source>
        <strain evidence="1 3">ATCC 49748</strain>
    </source>
</reference>
<name>A0A8B0SJY7_9GAMM</name>
<dbReference type="PANTHER" id="PTHR38733:SF1">
    <property type="entry name" value="TYPE IV METHYL-DIRECTED RESTRICTION ENZYME ECOKMCRBC"/>
    <property type="match status" value="1"/>
</dbReference>
<dbReference type="Proteomes" id="UP000664466">
    <property type="component" value="Unassembled WGS sequence"/>
</dbReference>
<evidence type="ECO:0000313" key="3">
    <source>
        <dbReference type="Proteomes" id="UP000664466"/>
    </source>
</evidence>
<gene>
    <name evidence="2" type="ORF">J1836_002025</name>
    <name evidence="1" type="ORF">J1836_10790</name>
</gene>
<sequence>MTTLCLREYAHIRRTAIPSSAFTWLETLASQRKKGEAEFLRHYGQSLQVRNFVGVLETPCGTVIEILPKIADTDNPEADRALLLKMLNVVYKLKPRESTEASLATRQGSLLEILITRFLQEVSRIVHCGIRSDYVRIKEEAAFIKGRLRIAQQIRQPISRQHYFQIEYDKFLPDRAENRLIKAALRVVSKSSQQMENQRLARELLFVFDAIPCATQINRDFSRWSAQRDMVHYRPVKPWVELILMRETPWFLQGKWQGISLLFPMEKLFESYLEILLRRQLLPTYELIPQSTLHSLVQHNDKALFQLKPDMCIRQGRDTKLVLDAKWKRLENGTDKYGLSQADFYQLFAYGQKYLSGVGEMLLIYPKTSQFETMLAPFHFDDKLTVWAVPFCLERDELLCPDDMLPRFFLSTLTLTKDDNRE</sequence>
<evidence type="ECO:0000313" key="2">
    <source>
        <dbReference type="EMBL" id="QTX11169.1"/>
    </source>
</evidence>
<organism evidence="2">
    <name type="scientific">Thiothrix fructosivorans</name>
    <dbReference type="NCBI Taxonomy" id="111770"/>
    <lineage>
        <taxon>Bacteria</taxon>
        <taxon>Pseudomonadati</taxon>
        <taxon>Pseudomonadota</taxon>
        <taxon>Gammaproteobacteria</taxon>
        <taxon>Thiotrichales</taxon>
        <taxon>Thiotrichaceae</taxon>
        <taxon>Thiothrix</taxon>
    </lineage>
</organism>
<accession>A0A8B0SJY7</accession>